<feature type="signal peptide" evidence="3">
    <location>
        <begin position="1"/>
        <end position="19"/>
    </location>
</feature>
<evidence type="ECO:0008006" key="6">
    <source>
        <dbReference type="Google" id="ProtNLM"/>
    </source>
</evidence>
<proteinExistence type="predicted"/>
<dbReference type="SUPFAM" id="SSF50685">
    <property type="entry name" value="Barwin-like endoglucanases"/>
    <property type="match status" value="1"/>
</dbReference>
<dbReference type="Gene3D" id="2.40.40.10">
    <property type="entry name" value="RlpA-like domain"/>
    <property type="match status" value="1"/>
</dbReference>
<dbReference type="InterPro" id="IPR036908">
    <property type="entry name" value="RlpA-like_sf"/>
</dbReference>
<dbReference type="Proteomes" id="UP000722485">
    <property type="component" value="Unassembled WGS sequence"/>
</dbReference>
<gene>
    <name evidence="4" type="ORF">G7Z17_g13347</name>
</gene>
<evidence type="ECO:0000256" key="2">
    <source>
        <dbReference type="SAM" id="MobiDB-lite"/>
    </source>
</evidence>
<dbReference type="InterPro" id="IPR051477">
    <property type="entry name" value="Expansin_CellWall"/>
</dbReference>
<keyword evidence="5" id="KW-1185">Reference proteome</keyword>
<reference evidence="4" key="1">
    <citation type="submission" date="2020-03" db="EMBL/GenBank/DDBJ databases">
        <title>Draft Genome Sequence of Cylindrodendrum hubeiense.</title>
        <authorList>
            <person name="Buettner E."/>
            <person name="Kellner H."/>
        </authorList>
    </citation>
    <scope>NUCLEOTIDE SEQUENCE</scope>
    <source>
        <strain evidence="4">IHI 201604</strain>
    </source>
</reference>
<accession>A0A9P5GWL3</accession>
<name>A0A9P5GWL3_9HYPO</name>
<sequence length="162" mass="17640">MSIKPFVLLAGLAISGVNAGRCKPASSSSTTEDSTTTITDSQLSISAEPSPTTSETPTYTSVEPVPTYTGYGTFHTATGYTSCFEEHDDSELIISISHDLFNSQDQCGRTVRLIGPDGSIDVQVVDICPTCSYYDIDLSMTAWRQIVHDPNEGRVTLNWYWV</sequence>
<dbReference type="PANTHER" id="PTHR31836">
    <property type="match status" value="1"/>
</dbReference>
<feature type="region of interest" description="Disordered" evidence="2">
    <location>
        <begin position="21"/>
        <end position="62"/>
    </location>
</feature>
<protein>
    <recommendedName>
        <fullName evidence="6">RlpA-like protein double-psi beta-barrel domain-containing protein</fullName>
    </recommendedName>
</protein>
<keyword evidence="1 3" id="KW-0732">Signal</keyword>
<dbReference type="OrthoDB" id="406505at2759"/>
<organism evidence="4 5">
    <name type="scientific">Cylindrodendrum hubeiense</name>
    <dbReference type="NCBI Taxonomy" id="595255"/>
    <lineage>
        <taxon>Eukaryota</taxon>
        <taxon>Fungi</taxon>
        <taxon>Dikarya</taxon>
        <taxon>Ascomycota</taxon>
        <taxon>Pezizomycotina</taxon>
        <taxon>Sordariomycetes</taxon>
        <taxon>Hypocreomycetidae</taxon>
        <taxon>Hypocreales</taxon>
        <taxon>Nectriaceae</taxon>
        <taxon>Cylindrodendrum</taxon>
    </lineage>
</organism>
<feature type="compositionally biased region" description="Low complexity" evidence="2">
    <location>
        <begin position="26"/>
        <end position="62"/>
    </location>
</feature>
<dbReference type="EMBL" id="JAANBB010000760">
    <property type="protein sequence ID" value="KAF7534593.1"/>
    <property type="molecule type" value="Genomic_DNA"/>
</dbReference>
<dbReference type="AlphaFoldDB" id="A0A9P5GWL3"/>
<dbReference type="PANTHER" id="PTHR31836:SF21">
    <property type="entry name" value="EXPANSIN-LIKE PROTEIN 7"/>
    <property type="match status" value="1"/>
</dbReference>
<evidence type="ECO:0000256" key="1">
    <source>
        <dbReference type="ARBA" id="ARBA00022729"/>
    </source>
</evidence>
<feature type="chain" id="PRO_5040260260" description="RlpA-like protein double-psi beta-barrel domain-containing protein" evidence="3">
    <location>
        <begin position="20"/>
        <end position="162"/>
    </location>
</feature>
<comment type="caution">
    <text evidence="4">The sequence shown here is derived from an EMBL/GenBank/DDBJ whole genome shotgun (WGS) entry which is preliminary data.</text>
</comment>
<evidence type="ECO:0000313" key="4">
    <source>
        <dbReference type="EMBL" id="KAF7534593.1"/>
    </source>
</evidence>
<evidence type="ECO:0000256" key="3">
    <source>
        <dbReference type="SAM" id="SignalP"/>
    </source>
</evidence>
<evidence type="ECO:0000313" key="5">
    <source>
        <dbReference type="Proteomes" id="UP000722485"/>
    </source>
</evidence>
<dbReference type="CDD" id="cd22191">
    <property type="entry name" value="DPBB_RlpA_EXP_N-like"/>
    <property type="match status" value="1"/>
</dbReference>